<gene>
    <name evidence="1" type="ORF">T07_8912</name>
</gene>
<reference evidence="1 2" key="1">
    <citation type="submission" date="2015-01" db="EMBL/GenBank/DDBJ databases">
        <title>Evolution of Trichinella species and genotypes.</title>
        <authorList>
            <person name="Korhonen P.K."/>
            <person name="Edoardo P."/>
            <person name="Giuseppe L.R."/>
            <person name="Gasser R.B."/>
        </authorList>
    </citation>
    <scope>NUCLEOTIDE SEQUENCE [LARGE SCALE GENOMIC DNA]</scope>
    <source>
        <strain evidence="1">ISS37</strain>
    </source>
</reference>
<organism evidence="1 2">
    <name type="scientific">Trichinella nelsoni</name>
    <dbReference type="NCBI Taxonomy" id="6336"/>
    <lineage>
        <taxon>Eukaryota</taxon>
        <taxon>Metazoa</taxon>
        <taxon>Ecdysozoa</taxon>
        <taxon>Nematoda</taxon>
        <taxon>Enoplea</taxon>
        <taxon>Dorylaimia</taxon>
        <taxon>Trichinellida</taxon>
        <taxon>Trichinellidae</taxon>
        <taxon>Trichinella</taxon>
    </lineage>
</organism>
<dbReference type="AlphaFoldDB" id="A0A0V0REE2"/>
<evidence type="ECO:0000313" key="1">
    <source>
        <dbReference type="EMBL" id="KRX12780.1"/>
    </source>
</evidence>
<dbReference type="Proteomes" id="UP000054630">
    <property type="component" value="Unassembled WGS sequence"/>
</dbReference>
<dbReference type="OrthoDB" id="5935798at2759"/>
<protein>
    <submittedName>
        <fullName evidence="1">Uncharacterized protein</fullName>
    </submittedName>
</protein>
<name>A0A0V0REE2_9BILA</name>
<sequence>MKVALEDNEWNATSDSQYDLMTANRTHHSDSQWDIGRFNLRMFIICASLHKLIDNLTTKTIRIVDVVEMLLPERYLLGCLITTMCTDKFCSDKMQLHQRDGDVCDR</sequence>
<proteinExistence type="predicted"/>
<evidence type="ECO:0000313" key="2">
    <source>
        <dbReference type="Proteomes" id="UP000054630"/>
    </source>
</evidence>
<comment type="caution">
    <text evidence="1">The sequence shown here is derived from an EMBL/GenBank/DDBJ whole genome shotgun (WGS) entry which is preliminary data.</text>
</comment>
<keyword evidence="2" id="KW-1185">Reference proteome</keyword>
<dbReference type="EMBL" id="JYDL01000271">
    <property type="protein sequence ID" value="KRX12780.1"/>
    <property type="molecule type" value="Genomic_DNA"/>
</dbReference>
<accession>A0A0V0REE2</accession>
<dbReference type="STRING" id="6336.A0A0V0REE2"/>